<accession>A0A7L6N2N6</accession>
<protein>
    <submittedName>
        <fullName evidence="2">DUF438 domain-containing protein</fullName>
    </submittedName>
</protein>
<feature type="domain" description="PAC" evidence="1">
    <location>
        <begin position="331"/>
        <end position="390"/>
    </location>
</feature>
<dbReference type="RefSeq" id="WP_312031957.1">
    <property type="nucleotide sequence ID" value="NZ_CP051151.1"/>
</dbReference>
<reference evidence="2 3" key="1">
    <citation type="submission" date="2020-04" db="EMBL/GenBank/DDBJ databases">
        <authorList>
            <person name="Zheng R.K."/>
            <person name="Sun C.M."/>
        </authorList>
    </citation>
    <scope>NUCLEOTIDE SEQUENCE [LARGE SCALE GENOMIC DNA]</scope>
    <source>
        <strain evidence="3">zrk29</strain>
    </source>
</reference>
<dbReference type="Proteomes" id="UP000512167">
    <property type="component" value="Chromosome"/>
</dbReference>
<proteinExistence type="predicted"/>
<organism evidence="2 3">
    <name type="scientific">Hujiaoplasma nucleasis</name>
    <dbReference type="NCBI Taxonomy" id="2725268"/>
    <lineage>
        <taxon>Bacteria</taxon>
        <taxon>Bacillati</taxon>
        <taxon>Mycoplasmatota</taxon>
        <taxon>Mollicutes</taxon>
        <taxon>Candidatus Izemoplasmatales</taxon>
        <taxon>Hujiaoplasmataceae</taxon>
        <taxon>Hujiaoplasma</taxon>
    </lineage>
</organism>
<dbReference type="PROSITE" id="PS50113">
    <property type="entry name" value="PAC"/>
    <property type="match status" value="1"/>
</dbReference>
<dbReference type="KEGG" id="tbk:HF295_00870"/>
<evidence type="ECO:0000313" key="3">
    <source>
        <dbReference type="Proteomes" id="UP000512167"/>
    </source>
</evidence>
<keyword evidence="3" id="KW-1185">Reference proteome</keyword>
<evidence type="ECO:0000313" key="2">
    <source>
        <dbReference type="EMBL" id="QLY39487.1"/>
    </source>
</evidence>
<sequence>MELLKLNKDRIKKIDLFMKRLIESTRTEEKVKVFREFEKDIEEMTPLDMFYLHNYGDKTDLSINEIKSTANKFVNVFYKGLEKYSRDFNHILLKKLFDENQKMEEHLNVLKEYYKSKDIKKYKDELLEGFKKCLEFELKFIKFENIIFPQLEHKLPSTKPFEVLWSLHDDARSQIKDLIKLLEKDLVDERLIIEKIGAYYYLVFGINQKERLIIMPLLEELHTEAELNALYNECIDYGFVFMGEQSKIKVNIPTIDENQFVYKSITGQLSQLELSLILNKIPIDITFVDKDDKVTYFNNRKERHFPRNPSVIGRLVKHCHPPKSVHIVEEIVEDFRNNRRDSAEFWIEIRGVFLYITYYALRDQQGQYQGVLEVSQDVSHIRSLQDQKRLL</sequence>
<dbReference type="PANTHER" id="PTHR39966">
    <property type="entry name" value="BLL2471 PROTEIN-RELATED"/>
    <property type="match status" value="1"/>
</dbReference>
<dbReference type="InterPro" id="IPR035965">
    <property type="entry name" value="PAS-like_dom_sf"/>
</dbReference>
<dbReference type="Pfam" id="PF13596">
    <property type="entry name" value="PAS_10"/>
    <property type="match status" value="1"/>
</dbReference>
<dbReference type="PANTHER" id="PTHR39966:SF3">
    <property type="entry name" value="DUF438 DOMAIN-CONTAINING PROTEIN"/>
    <property type="match status" value="1"/>
</dbReference>
<dbReference type="Gene3D" id="3.30.450.20">
    <property type="entry name" value="PAS domain"/>
    <property type="match status" value="1"/>
</dbReference>
<evidence type="ECO:0000259" key="1">
    <source>
        <dbReference type="PROSITE" id="PS50113"/>
    </source>
</evidence>
<dbReference type="GO" id="GO:0005886">
    <property type="term" value="C:plasma membrane"/>
    <property type="evidence" value="ECO:0007669"/>
    <property type="project" value="TreeGrafter"/>
</dbReference>
<dbReference type="EMBL" id="CP051151">
    <property type="protein sequence ID" value="QLY39487.1"/>
    <property type="molecule type" value="Genomic_DNA"/>
</dbReference>
<dbReference type="SUPFAM" id="SSF55785">
    <property type="entry name" value="PYP-like sensor domain (PAS domain)"/>
    <property type="match status" value="1"/>
</dbReference>
<gene>
    <name evidence="2" type="ORF">HF295_00870</name>
</gene>
<dbReference type="AlphaFoldDB" id="A0A7L6N2N6"/>
<dbReference type="InterPro" id="IPR000700">
    <property type="entry name" value="PAS-assoc_C"/>
</dbReference>
<name>A0A7L6N2N6_9MOLU</name>